<organism evidence="9 10">
    <name type="scientific">Paenibacillus thiaminolyticus</name>
    <name type="common">Bacillus thiaminolyticus</name>
    <dbReference type="NCBI Taxonomy" id="49283"/>
    <lineage>
        <taxon>Bacteria</taxon>
        <taxon>Bacillati</taxon>
        <taxon>Bacillota</taxon>
        <taxon>Bacilli</taxon>
        <taxon>Bacillales</taxon>
        <taxon>Paenibacillaceae</taxon>
        <taxon>Paenibacillus</taxon>
    </lineage>
</organism>
<dbReference type="RefSeq" id="WP_087444879.1">
    <property type="nucleotide sequence ID" value="NZ_CABMNB010000047.1"/>
</dbReference>
<feature type="transmembrane region" description="Helical" evidence="6">
    <location>
        <begin position="221"/>
        <end position="242"/>
    </location>
</feature>
<feature type="domain" description="EamA" evidence="7">
    <location>
        <begin position="13"/>
        <end position="145"/>
    </location>
</feature>
<evidence type="ECO:0000256" key="3">
    <source>
        <dbReference type="ARBA" id="ARBA00022692"/>
    </source>
</evidence>
<feature type="transmembrane region" description="Helical" evidence="6">
    <location>
        <begin position="12"/>
        <end position="34"/>
    </location>
</feature>
<dbReference type="Proteomes" id="UP001209276">
    <property type="component" value="Unassembled WGS sequence"/>
</dbReference>
<dbReference type="PANTHER" id="PTHR32322">
    <property type="entry name" value="INNER MEMBRANE TRANSPORTER"/>
    <property type="match status" value="1"/>
</dbReference>
<evidence type="ECO:0000313" key="9">
    <source>
        <dbReference type="EMBL" id="QDM43948.1"/>
    </source>
</evidence>
<evidence type="ECO:0000313" key="11">
    <source>
        <dbReference type="Proteomes" id="UP001209276"/>
    </source>
</evidence>
<keyword evidence="11" id="KW-1185">Reference proteome</keyword>
<proteinExistence type="inferred from homology"/>
<evidence type="ECO:0000256" key="6">
    <source>
        <dbReference type="SAM" id="Phobius"/>
    </source>
</evidence>
<dbReference type="PANTHER" id="PTHR32322:SF2">
    <property type="entry name" value="EAMA DOMAIN-CONTAINING PROTEIN"/>
    <property type="match status" value="1"/>
</dbReference>
<evidence type="ECO:0000256" key="1">
    <source>
        <dbReference type="ARBA" id="ARBA00004127"/>
    </source>
</evidence>
<evidence type="ECO:0000313" key="8">
    <source>
        <dbReference type="EMBL" id="MCY9607535.1"/>
    </source>
</evidence>
<feature type="transmembrane region" description="Helical" evidence="6">
    <location>
        <begin position="73"/>
        <end position="94"/>
    </location>
</feature>
<dbReference type="EMBL" id="JAMDMM010000021">
    <property type="protein sequence ID" value="MCY9607535.1"/>
    <property type="molecule type" value="Genomic_DNA"/>
</dbReference>
<dbReference type="InterPro" id="IPR000620">
    <property type="entry name" value="EamA_dom"/>
</dbReference>
<reference evidence="8 11" key="2">
    <citation type="submission" date="2022-05" db="EMBL/GenBank/DDBJ databases">
        <title>Genome Sequencing of Bee-Associated Microbes.</title>
        <authorList>
            <person name="Dunlap C."/>
        </authorList>
    </citation>
    <scope>NUCLEOTIDE SEQUENCE [LARGE SCALE GENOMIC DNA]</scope>
    <source>
        <strain evidence="8 11">NRRL B-14613</strain>
    </source>
</reference>
<evidence type="ECO:0000256" key="4">
    <source>
        <dbReference type="ARBA" id="ARBA00022989"/>
    </source>
</evidence>
<dbReference type="Proteomes" id="UP000315377">
    <property type="component" value="Chromosome"/>
</dbReference>
<protein>
    <submittedName>
        <fullName evidence="9">DMT family transporter</fullName>
    </submittedName>
</protein>
<keyword evidence="4 6" id="KW-1133">Transmembrane helix</keyword>
<dbReference type="GeneID" id="76996467"/>
<feature type="domain" description="EamA" evidence="7">
    <location>
        <begin position="160"/>
        <end position="296"/>
    </location>
</feature>
<feature type="transmembrane region" description="Helical" evidence="6">
    <location>
        <begin position="254"/>
        <end position="273"/>
    </location>
</feature>
<keyword evidence="3 6" id="KW-0812">Transmembrane</keyword>
<feature type="transmembrane region" description="Helical" evidence="6">
    <location>
        <begin position="189"/>
        <end position="209"/>
    </location>
</feature>
<keyword evidence="5 6" id="KW-0472">Membrane</keyword>
<accession>A0AAP9DTB0</accession>
<sequence>MGKEDGTKPKVMYWLMLLVPLFWGGAFATAKHVITEIPPLVAATIRFGIAGLLLALVVTVRKEWRWSEIASRWKGLLFIGVVGIFGYNALFFTALKYTSATNGALIIAAMPAFTLLGSVLLRKEAWNPRAGLGMALSLVGVIAVIVNGSLSALLSLRLNYGDLLFVAALVCGVLYGLTGKSILQGVPALPANAVMMLSGSVLLAAGTLFEGGWERAAAMSAQSWAEMIYMIVGGTLIGYLIFNKGVELLGGNMASMYLNLTPIVATLMSVAVYGSTVTWEQAAGMAVVLAGVYLATSAPRRPGGKPSARQADMQ</sequence>
<evidence type="ECO:0000256" key="2">
    <source>
        <dbReference type="ARBA" id="ARBA00007362"/>
    </source>
</evidence>
<feature type="transmembrane region" description="Helical" evidence="6">
    <location>
        <begin position="40"/>
        <end position="61"/>
    </location>
</feature>
<dbReference type="InterPro" id="IPR037185">
    <property type="entry name" value="EmrE-like"/>
</dbReference>
<dbReference type="AlphaFoldDB" id="A0AAP9DTB0"/>
<dbReference type="GO" id="GO:0016020">
    <property type="term" value="C:membrane"/>
    <property type="evidence" value="ECO:0007669"/>
    <property type="project" value="UniProtKB-SubCell"/>
</dbReference>
<feature type="transmembrane region" description="Helical" evidence="6">
    <location>
        <begin position="133"/>
        <end position="154"/>
    </location>
</feature>
<dbReference type="EMBL" id="CP041405">
    <property type="protein sequence ID" value="QDM43948.1"/>
    <property type="molecule type" value="Genomic_DNA"/>
</dbReference>
<evidence type="ECO:0000259" key="7">
    <source>
        <dbReference type="Pfam" id="PF00892"/>
    </source>
</evidence>
<dbReference type="Pfam" id="PF00892">
    <property type="entry name" value="EamA"/>
    <property type="match status" value="2"/>
</dbReference>
<dbReference type="InterPro" id="IPR050638">
    <property type="entry name" value="AA-Vitamin_Transporters"/>
</dbReference>
<comment type="subcellular location">
    <subcellularLocation>
        <location evidence="1">Endomembrane system</location>
        <topology evidence="1">Multi-pass membrane protein</topology>
    </subcellularLocation>
</comment>
<comment type="similarity">
    <text evidence="2">Belongs to the EamA transporter family.</text>
</comment>
<gene>
    <name evidence="9" type="ORF">FLT43_10880</name>
    <name evidence="8" type="ORF">M5W83_10275</name>
</gene>
<feature type="transmembrane region" description="Helical" evidence="6">
    <location>
        <begin position="100"/>
        <end position="121"/>
    </location>
</feature>
<feature type="transmembrane region" description="Helical" evidence="6">
    <location>
        <begin position="279"/>
        <end position="296"/>
    </location>
</feature>
<reference evidence="9 10" key="1">
    <citation type="submission" date="2019-07" db="EMBL/GenBank/DDBJ databases">
        <title>Paenibacillus thiaminolyticus NRRL B-4156.</title>
        <authorList>
            <person name="Hehnly C."/>
            <person name="Zhang L."/>
        </authorList>
    </citation>
    <scope>NUCLEOTIDE SEQUENCE [LARGE SCALE GENOMIC DNA]</scope>
    <source>
        <strain evidence="9 10">NRRL B-4156</strain>
    </source>
</reference>
<evidence type="ECO:0000313" key="10">
    <source>
        <dbReference type="Proteomes" id="UP000315377"/>
    </source>
</evidence>
<evidence type="ECO:0000256" key="5">
    <source>
        <dbReference type="ARBA" id="ARBA00023136"/>
    </source>
</evidence>
<name>A0AAP9DTB0_PANTH</name>
<dbReference type="SUPFAM" id="SSF103481">
    <property type="entry name" value="Multidrug resistance efflux transporter EmrE"/>
    <property type="match status" value="2"/>
</dbReference>
<feature type="transmembrane region" description="Helical" evidence="6">
    <location>
        <begin position="160"/>
        <end position="177"/>
    </location>
</feature>